<keyword evidence="9 13" id="KW-0418">Kinase</keyword>
<dbReference type="Proteomes" id="UP000260780">
    <property type="component" value="Unassembled WGS sequence"/>
</dbReference>
<keyword evidence="17" id="KW-1185">Reference proteome</keyword>
<feature type="binding site" evidence="13">
    <location>
        <begin position="50"/>
        <end position="57"/>
    </location>
    <ligand>
        <name>ATP</name>
        <dbReference type="ChEBI" id="CHEBI:30616"/>
    </ligand>
</feature>
<dbReference type="PANTHER" id="PTHR42724">
    <property type="entry name" value="TETRAACYLDISACCHARIDE 4'-KINASE"/>
    <property type="match status" value="1"/>
</dbReference>
<dbReference type="SUPFAM" id="SSF52540">
    <property type="entry name" value="P-loop containing nucleoside triphosphate hydrolases"/>
    <property type="match status" value="1"/>
</dbReference>
<protein>
    <recommendedName>
        <fullName evidence="4 13">Tetraacyldisaccharide 4'-kinase</fullName>
        <ecNumber evidence="3 13">2.7.1.130</ecNumber>
    </recommendedName>
    <alternativeName>
        <fullName evidence="12 13">Lipid A 4'-kinase</fullName>
    </alternativeName>
</protein>
<evidence type="ECO:0000256" key="13">
    <source>
        <dbReference type="HAMAP-Rule" id="MF_00409"/>
    </source>
</evidence>
<accession>A0A3E4MWL4</accession>
<evidence type="ECO:0000313" key="16">
    <source>
        <dbReference type="Proteomes" id="UP000260780"/>
    </source>
</evidence>
<evidence type="ECO:0000256" key="12">
    <source>
        <dbReference type="ARBA" id="ARBA00029757"/>
    </source>
</evidence>
<evidence type="ECO:0000256" key="6">
    <source>
        <dbReference type="ARBA" id="ARBA00022556"/>
    </source>
</evidence>
<keyword evidence="5 13" id="KW-0444">Lipid biosynthesis</keyword>
<dbReference type="Pfam" id="PF02606">
    <property type="entry name" value="LpxK"/>
    <property type="match status" value="1"/>
</dbReference>
<evidence type="ECO:0000256" key="10">
    <source>
        <dbReference type="ARBA" id="ARBA00022840"/>
    </source>
</evidence>
<dbReference type="GO" id="GO:0009244">
    <property type="term" value="P:lipopolysaccharide core region biosynthetic process"/>
    <property type="evidence" value="ECO:0007669"/>
    <property type="project" value="TreeGrafter"/>
</dbReference>
<dbReference type="HAMAP" id="MF_00409">
    <property type="entry name" value="LpxK"/>
    <property type="match status" value="1"/>
</dbReference>
<dbReference type="PANTHER" id="PTHR42724:SF1">
    <property type="entry name" value="TETRAACYLDISACCHARIDE 4'-KINASE, MITOCHONDRIAL-RELATED"/>
    <property type="match status" value="1"/>
</dbReference>
<dbReference type="GO" id="GO:0005524">
    <property type="term" value="F:ATP binding"/>
    <property type="evidence" value="ECO:0007669"/>
    <property type="project" value="UniProtKB-UniRule"/>
</dbReference>
<keyword evidence="10 13" id="KW-0067">ATP-binding</keyword>
<dbReference type="AlphaFoldDB" id="A0A3E4MWL4"/>
<comment type="similarity">
    <text evidence="13">Belongs to the LpxK family.</text>
</comment>
<keyword evidence="11 13" id="KW-0443">Lipid metabolism</keyword>
<reference evidence="16 17" key="1">
    <citation type="submission" date="2018-08" db="EMBL/GenBank/DDBJ databases">
        <title>A genome reference for cultivated species of the human gut microbiota.</title>
        <authorList>
            <person name="Zou Y."/>
            <person name="Xue W."/>
            <person name="Luo G."/>
        </authorList>
    </citation>
    <scope>NUCLEOTIDE SEQUENCE [LARGE SCALE GENOMIC DNA]</scope>
    <source>
        <strain evidence="15 16">OM08-14</strain>
        <strain evidence="14 17">TF10-3AC</strain>
    </source>
</reference>
<evidence type="ECO:0000256" key="7">
    <source>
        <dbReference type="ARBA" id="ARBA00022679"/>
    </source>
</evidence>
<comment type="pathway">
    <text evidence="2 13">Glycolipid biosynthesis; lipid IV(A) biosynthesis; lipid IV(A) from (3R)-3-hydroxytetradecanoyl-[acyl-carrier-protein] and UDP-N-acetyl-alpha-D-glucosamine: step 6/6.</text>
</comment>
<comment type="catalytic activity">
    <reaction evidence="13">
        <text>a lipid A disaccharide + ATP = a lipid IVA + ADP + H(+)</text>
        <dbReference type="Rhea" id="RHEA:67840"/>
        <dbReference type="ChEBI" id="CHEBI:15378"/>
        <dbReference type="ChEBI" id="CHEBI:30616"/>
        <dbReference type="ChEBI" id="CHEBI:176343"/>
        <dbReference type="ChEBI" id="CHEBI:176425"/>
        <dbReference type="ChEBI" id="CHEBI:456216"/>
        <dbReference type="EC" id="2.7.1.130"/>
    </reaction>
</comment>
<dbReference type="UniPathway" id="UPA00359">
    <property type="reaction ID" value="UER00482"/>
</dbReference>
<evidence type="ECO:0000313" key="17">
    <source>
        <dbReference type="Proteomes" id="UP000260862"/>
    </source>
</evidence>
<comment type="function">
    <text evidence="1 13">Transfers the gamma-phosphate of ATP to the 4'-position of a tetraacyldisaccharide 1-phosphate intermediate (termed DS-1-P) to form tetraacyldisaccharide 1,4'-bis-phosphate (lipid IVA).</text>
</comment>
<organism evidence="14 17">
    <name type="scientific">Phocaeicola plebeius</name>
    <dbReference type="NCBI Taxonomy" id="310297"/>
    <lineage>
        <taxon>Bacteria</taxon>
        <taxon>Pseudomonadati</taxon>
        <taxon>Bacteroidota</taxon>
        <taxon>Bacteroidia</taxon>
        <taxon>Bacteroidales</taxon>
        <taxon>Bacteroidaceae</taxon>
        <taxon>Phocaeicola</taxon>
    </lineage>
</organism>
<evidence type="ECO:0000256" key="11">
    <source>
        <dbReference type="ARBA" id="ARBA00023098"/>
    </source>
</evidence>
<dbReference type="InterPro" id="IPR003758">
    <property type="entry name" value="LpxK"/>
</dbReference>
<evidence type="ECO:0000256" key="8">
    <source>
        <dbReference type="ARBA" id="ARBA00022741"/>
    </source>
</evidence>
<sequence length="366" mass="41643">MSGKCKIYWGLWPFSVLFGIGVRVRNLLFDVGWLHEERFPLPVICIGNLTVGGTGKTPHTEYLIRLLQNSFRLAVLSRGYKRKSKGFVLASSTSRMEDIGDEPYQMARKFPAIHVAVDGDRCRGIRQLTSPQGAPDTEVILLDDAFQHRYVRPGLRILLMDYHRPVECDQLLPAGRLREPASGKKRADLLIVTKCPPTLSLEECERIRQRIQLLPHQEVFFTTLAYGKLYPLFMDAPTQPLDVLKDKEVLLVTGIASPAPLMEEVGRHAARITPLLFGDHHNFDGADMQQIAQQFHKLPETRRLILTTEKDASRLIGHPQLCEELKPYIYVLPIEVEFLHKGELVFNPKIIEYVRKNSRNSCLSEG</sequence>
<dbReference type="NCBIfam" id="TIGR00682">
    <property type="entry name" value="lpxK"/>
    <property type="match status" value="1"/>
</dbReference>
<dbReference type="EC" id="2.7.1.130" evidence="3 13"/>
<dbReference type="EMBL" id="QSTF01000012">
    <property type="protein sequence ID" value="RGM40833.1"/>
    <property type="molecule type" value="Genomic_DNA"/>
</dbReference>
<gene>
    <name evidence="13 14" type="primary">lpxK</name>
    <name evidence="15" type="ORF">DXC17_06930</name>
    <name evidence="14" type="ORF">DXD04_11300</name>
</gene>
<dbReference type="EMBL" id="QSQT01000020">
    <property type="protein sequence ID" value="RGK54055.1"/>
    <property type="molecule type" value="Genomic_DNA"/>
</dbReference>
<evidence type="ECO:0000256" key="4">
    <source>
        <dbReference type="ARBA" id="ARBA00016436"/>
    </source>
</evidence>
<dbReference type="GO" id="GO:0009029">
    <property type="term" value="F:lipid-A 4'-kinase activity"/>
    <property type="evidence" value="ECO:0007669"/>
    <property type="project" value="UniProtKB-UniRule"/>
</dbReference>
<name>A0A3E4MWL4_9BACT</name>
<dbReference type="Proteomes" id="UP000260862">
    <property type="component" value="Unassembled WGS sequence"/>
</dbReference>
<evidence type="ECO:0000313" key="14">
    <source>
        <dbReference type="EMBL" id="RGK54055.1"/>
    </source>
</evidence>
<keyword evidence="6 13" id="KW-0441">Lipid A biosynthesis</keyword>
<dbReference type="GO" id="GO:0009245">
    <property type="term" value="P:lipid A biosynthetic process"/>
    <property type="evidence" value="ECO:0007669"/>
    <property type="project" value="UniProtKB-UniRule"/>
</dbReference>
<dbReference type="RefSeq" id="WP_117673310.1">
    <property type="nucleotide sequence ID" value="NZ_CABOGR010000020.1"/>
</dbReference>
<proteinExistence type="inferred from homology"/>
<keyword evidence="7 13" id="KW-0808">Transferase</keyword>
<dbReference type="GO" id="GO:0005886">
    <property type="term" value="C:plasma membrane"/>
    <property type="evidence" value="ECO:0007669"/>
    <property type="project" value="TreeGrafter"/>
</dbReference>
<evidence type="ECO:0000313" key="15">
    <source>
        <dbReference type="EMBL" id="RGM40833.1"/>
    </source>
</evidence>
<keyword evidence="8 13" id="KW-0547">Nucleotide-binding</keyword>
<evidence type="ECO:0000256" key="3">
    <source>
        <dbReference type="ARBA" id="ARBA00012071"/>
    </source>
</evidence>
<dbReference type="STRING" id="310297.BHV76_04845"/>
<evidence type="ECO:0000256" key="2">
    <source>
        <dbReference type="ARBA" id="ARBA00004870"/>
    </source>
</evidence>
<evidence type="ECO:0000256" key="9">
    <source>
        <dbReference type="ARBA" id="ARBA00022777"/>
    </source>
</evidence>
<evidence type="ECO:0000256" key="1">
    <source>
        <dbReference type="ARBA" id="ARBA00002274"/>
    </source>
</evidence>
<evidence type="ECO:0000256" key="5">
    <source>
        <dbReference type="ARBA" id="ARBA00022516"/>
    </source>
</evidence>
<comment type="caution">
    <text evidence="14">The sequence shown here is derived from an EMBL/GenBank/DDBJ whole genome shotgun (WGS) entry which is preliminary data.</text>
</comment>
<dbReference type="InterPro" id="IPR027417">
    <property type="entry name" value="P-loop_NTPase"/>
</dbReference>